<dbReference type="Proteomes" id="UP000033860">
    <property type="component" value="Unassembled WGS sequence"/>
</dbReference>
<name>A0A0G1U2I1_9BACT</name>
<evidence type="ECO:0000313" key="3">
    <source>
        <dbReference type="EMBL" id="KKU60568.1"/>
    </source>
</evidence>
<gene>
    <name evidence="3" type="ORF">UX85_C0009G0021</name>
</gene>
<dbReference type="AlphaFoldDB" id="A0A0G1U2I1"/>
<evidence type="ECO:0000313" key="4">
    <source>
        <dbReference type="Proteomes" id="UP000033860"/>
    </source>
</evidence>
<proteinExistence type="predicted"/>
<accession>A0A0G1U2I1</accession>
<dbReference type="Pfam" id="PF14238">
    <property type="entry name" value="DUF4340"/>
    <property type="match status" value="1"/>
</dbReference>
<comment type="caution">
    <text evidence="3">The sequence shown here is derived from an EMBL/GenBank/DDBJ whole genome shotgun (WGS) entry which is preliminary data.</text>
</comment>
<dbReference type="InterPro" id="IPR025641">
    <property type="entry name" value="DUF4340"/>
</dbReference>
<keyword evidence="1" id="KW-0812">Transmembrane</keyword>
<evidence type="ECO:0000259" key="2">
    <source>
        <dbReference type="Pfam" id="PF14238"/>
    </source>
</evidence>
<organism evidence="3 4">
    <name type="scientific">Candidatus Beckwithbacteria bacterium GW2011_GWB1_47_15</name>
    <dbReference type="NCBI Taxonomy" id="1618371"/>
    <lineage>
        <taxon>Bacteria</taxon>
        <taxon>Candidatus Beckwithiibacteriota</taxon>
    </lineage>
</organism>
<keyword evidence="1" id="KW-1133">Transmembrane helix</keyword>
<evidence type="ECO:0000256" key="1">
    <source>
        <dbReference type="SAM" id="Phobius"/>
    </source>
</evidence>
<feature type="domain" description="DUF4340" evidence="2">
    <location>
        <begin position="75"/>
        <end position="232"/>
    </location>
</feature>
<protein>
    <recommendedName>
        <fullName evidence="2">DUF4340 domain-containing protein</fullName>
    </recommendedName>
</protein>
<sequence length="289" mass="32045">MQNKNLKILTVIFVVLIGFLGIKTYLPKVTPTTSAYSEKVKTVNRESVASVLIKNTSDSIDLKKENNVWKLNAKKVDATKVDNLIGQLLTTTSPEVIAQTDKRHKEFELTDDLATKVSLDNKLTWLIGKGSGSAVYARFEGDNSVYLLKDVSLTALSSASDWYDKTILTFDQTKATKVTFREGNVITILTKQGDKWMSNDKEAKKDKVDSLLSQVSSLTAQSLFDASKGTTYPKAANLVFTIEYNGKSETLEFYKGSSDYLVKRTSDGEQFVISEYSISSIISAPKEII</sequence>
<dbReference type="EMBL" id="LCNT01000009">
    <property type="protein sequence ID" value="KKU60568.1"/>
    <property type="molecule type" value="Genomic_DNA"/>
</dbReference>
<feature type="transmembrane region" description="Helical" evidence="1">
    <location>
        <begin position="6"/>
        <end position="26"/>
    </location>
</feature>
<keyword evidence="1" id="KW-0472">Membrane</keyword>
<reference evidence="3 4" key="1">
    <citation type="journal article" date="2015" name="Nature">
        <title>rRNA introns, odd ribosomes, and small enigmatic genomes across a large radiation of phyla.</title>
        <authorList>
            <person name="Brown C.T."/>
            <person name="Hug L.A."/>
            <person name="Thomas B.C."/>
            <person name="Sharon I."/>
            <person name="Castelle C.J."/>
            <person name="Singh A."/>
            <person name="Wilkins M.J."/>
            <person name="Williams K.H."/>
            <person name="Banfield J.F."/>
        </authorList>
    </citation>
    <scope>NUCLEOTIDE SEQUENCE [LARGE SCALE GENOMIC DNA]</scope>
</reference>